<dbReference type="EMBL" id="FWXF01000044">
    <property type="protein sequence ID" value="SMC28689.1"/>
    <property type="molecule type" value="Genomic_DNA"/>
</dbReference>
<sequence>MRHMRLVLRCILAAVVLFSWTEQGLAFCWNEAGNRYGISPWLLYAIARVESGLDPDAVHVNENGTRDLGLMQINTAWLPTLKRLGITENDLLENACLNIQVGAWILAQNVTRLGPTWNAVGAYNATSPDKRLRYVGRVARVLLDIFAKETSF</sequence>
<evidence type="ECO:0000313" key="2">
    <source>
        <dbReference type="EMBL" id="SMC28689.1"/>
    </source>
</evidence>
<dbReference type="InterPro" id="IPR023346">
    <property type="entry name" value="Lysozyme-like_dom_sf"/>
</dbReference>
<dbReference type="InterPro" id="IPR008258">
    <property type="entry name" value="Transglycosylase_SLT_dom_1"/>
</dbReference>
<proteinExistence type="predicted"/>
<evidence type="ECO:0000259" key="1">
    <source>
        <dbReference type="Pfam" id="PF01464"/>
    </source>
</evidence>
<dbReference type="OrthoDB" id="9808681at2"/>
<accession>A0A1W1XXJ2</accession>
<reference evidence="2 3" key="1">
    <citation type="submission" date="2017-04" db="EMBL/GenBank/DDBJ databases">
        <authorList>
            <person name="Afonso C.L."/>
            <person name="Miller P.J."/>
            <person name="Scott M.A."/>
            <person name="Spackman E."/>
            <person name="Goraichik I."/>
            <person name="Dimitrov K.M."/>
            <person name="Suarez D.L."/>
            <person name="Swayne D.E."/>
        </authorList>
    </citation>
    <scope>NUCLEOTIDE SEQUENCE [LARGE SCALE GENOMIC DNA]</scope>
    <source>
        <strain evidence="2 3">DSM 13146</strain>
    </source>
</reference>
<dbReference type="CDD" id="cd13400">
    <property type="entry name" value="LT_IagB-like"/>
    <property type="match status" value="1"/>
</dbReference>
<keyword evidence="3" id="KW-1185">Reference proteome</keyword>
<dbReference type="Proteomes" id="UP000192783">
    <property type="component" value="Unassembled WGS sequence"/>
</dbReference>
<dbReference type="AlphaFoldDB" id="A0A1W1XXJ2"/>
<name>A0A1W1XXJ2_9BACT</name>
<feature type="domain" description="Transglycosylase SLT" evidence="1">
    <location>
        <begin position="28"/>
        <end position="126"/>
    </location>
</feature>
<dbReference type="Gene3D" id="1.10.530.10">
    <property type="match status" value="1"/>
</dbReference>
<dbReference type="STRING" id="1121390.SAMN02746041_03302"/>
<gene>
    <name evidence="2" type="ORF">SAMN02746041_03302</name>
</gene>
<dbReference type="SUPFAM" id="SSF53955">
    <property type="entry name" value="Lysozyme-like"/>
    <property type="match status" value="1"/>
</dbReference>
<organism evidence="2 3">
    <name type="scientific">Desulfacinum hydrothermale DSM 13146</name>
    <dbReference type="NCBI Taxonomy" id="1121390"/>
    <lineage>
        <taxon>Bacteria</taxon>
        <taxon>Pseudomonadati</taxon>
        <taxon>Thermodesulfobacteriota</taxon>
        <taxon>Syntrophobacteria</taxon>
        <taxon>Syntrophobacterales</taxon>
        <taxon>Syntrophobacteraceae</taxon>
        <taxon>Desulfacinum</taxon>
    </lineage>
</organism>
<dbReference type="Pfam" id="PF01464">
    <property type="entry name" value="SLT"/>
    <property type="match status" value="1"/>
</dbReference>
<evidence type="ECO:0000313" key="3">
    <source>
        <dbReference type="Proteomes" id="UP000192783"/>
    </source>
</evidence>
<protein>
    <submittedName>
        <fullName evidence="2">Transglycosylase SLT domain-containing protein</fullName>
    </submittedName>
</protein>